<evidence type="ECO:0000313" key="2">
    <source>
        <dbReference type="Proteomes" id="UP001148313"/>
    </source>
</evidence>
<name>A0ABT4VT76_9HYPH</name>
<accession>A0ABT4VT76</accession>
<proteinExistence type="predicted"/>
<reference evidence="1" key="1">
    <citation type="submission" date="2022-11" db="EMBL/GenBank/DDBJ databases">
        <title>Hoeflea poritis sp. nov., isolated from scleractinian coral Porites lutea.</title>
        <authorList>
            <person name="Zhang G."/>
            <person name="Wei Q."/>
            <person name="Cai L."/>
        </authorList>
    </citation>
    <scope>NUCLEOTIDE SEQUENCE</scope>
    <source>
        <strain evidence="1">E7-10</strain>
    </source>
</reference>
<keyword evidence="2" id="KW-1185">Reference proteome</keyword>
<dbReference type="EMBL" id="JAPJZH010000017">
    <property type="protein sequence ID" value="MDA4847917.1"/>
    <property type="molecule type" value="Genomic_DNA"/>
</dbReference>
<gene>
    <name evidence="1" type="ORF">OOZ53_21345</name>
</gene>
<sequence length="231" mass="25397">MAESKPRETDLYVPVKTLLEDQGYTVKGEVGAADIVAVRGEEDPVIVEMKTGFSLALLHQAIDRQGMSDAVYVAVPRGSGRAFAVSLRKNMKLCRRLGLGIIVVRLKDGMAEILLDPAPYKPRKAPRKKARLLREFARLAGDPNTGGATRRGIVTAYRQDALRCLFYLDRNGPTKAAHVAEGARVEKARRLMADNHYGWFDRVDTGIYALSPNGCRALGDYADEIARIAAQ</sequence>
<dbReference type="Pfam" id="PF09929">
    <property type="entry name" value="DUF2161"/>
    <property type="match status" value="1"/>
</dbReference>
<evidence type="ECO:0000313" key="1">
    <source>
        <dbReference type="EMBL" id="MDA4847917.1"/>
    </source>
</evidence>
<dbReference type="RefSeq" id="WP_271091762.1">
    <property type="nucleotide sequence ID" value="NZ_JAPJZH010000017.1"/>
</dbReference>
<comment type="caution">
    <text evidence="1">The sequence shown here is derived from an EMBL/GenBank/DDBJ whole genome shotgun (WGS) entry which is preliminary data.</text>
</comment>
<dbReference type="Proteomes" id="UP001148313">
    <property type="component" value="Unassembled WGS sequence"/>
</dbReference>
<protein>
    <submittedName>
        <fullName evidence="1">DUF2161 family putative PD-(D/E)XK-type phosphodiesterase</fullName>
    </submittedName>
</protein>
<dbReference type="InterPro" id="IPR018679">
    <property type="entry name" value="DUF2161"/>
</dbReference>
<organism evidence="1 2">
    <name type="scientific">Hoeflea poritis</name>
    <dbReference type="NCBI Taxonomy" id="2993659"/>
    <lineage>
        <taxon>Bacteria</taxon>
        <taxon>Pseudomonadati</taxon>
        <taxon>Pseudomonadota</taxon>
        <taxon>Alphaproteobacteria</taxon>
        <taxon>Hyphomicrobiales</taxon>
        <taxon>Rhizobiaceae</taxon>
        <taxon>Hoeflea</taxon>
    </lineage>
</organism>